<gene>
    <name evidence="1" type="ORF">RCL2_002936800</name>
</gene>
<evidence type="ECO:0000313" key="1">
    <source>
        <dbReference type="EMBL" id="GET03020.1"/>
    </source>
</evidence>
<comment type="caution">
    <text evidence="1">The sequence shown here is derived from an EMBL/GenBank/DDBJ whole genome shotgun (WGS) entry which is preliminary data.</text>
</comment>
<proteinExistence type="predicted"/>
<dbReference type="Proteomes" id="UP000615446">
    <property type="component" value="Unassembled WGS sequence"/>
</dbReference>
<dbReference type="EMBL" id="BLAL01000319">
    <property type="protein sequence ID" value="GET03020.1"/>
    <property type="molecule type" value="Genomic_DNA"/>
</dbReference>
<name>A0A8H3MHN5_9GLOM</name>
<accession>A0A8H3MHN5</accession>
<evidence type="ECO:0000313" key="2">
    <source>
        <dbReference type="Proteomes" id="UP000615446"/>
    </source>
</evidence>
<sequence>MSSNESLPLFGSIRWSDEAFINVSIFIRFSRISINVDFSLLQRSWSFWTYISFNGCFYASGSQIALQILGGSWIGLV</sequence>
<dbReference type="AlphaFoldDB" id="A0A8H3MHN5"/>
<organism evidence="1 2">
    <name type="scientific">Rhizophagus clarus</name>
    <dbReference type="NCBI Taxonomy" id="94130"/>
    <lineage>
        <taxon>Eukaryota</taxon>
        <taxon>Fungi</taxon>
        <taxon>Fungi incertae sedis</taxon>
        <taxon>Mucoromycota</taxon>
        <taxon>Glomeromycotina</taxon>
        <taxon>Glomeromycetes</taxon>
        <taxon>Glomerales</taxon>
        <taxon>Glomeraceae</taxon>
        <taxon>Rhizophagus</taxon>
    </lineage>
</organism>
<reference evidence="1" key="1">
    <citation type="submission" date="2019-10" db="EMBL/GenBank/DDBJ databases">
        <title>Conservation and host-specific expression of non-tandemly repeated heterogenous ribosome RNA gene in arbuscular mycorrhizal fungi.</title>
        <authorList>
            <person name="Maeda T."/>
            <person name="Kobayashi Y."/>
            <person name="Nakagawa T."/>
            <person name="Ezawa T."/>
            <person name="Yamaguchi K."/>
            <person name="Bino T."/>
            <person name="Nishimoto Y."/>
            <person name="Shigenobu S."/>
            <person name="Kawaguchi M."/>
        </authorList>
    </citation>
    <scope>NUCLEOTIDE SEQUENCE</scope>
    <source>
        <strain evidence="1">HR1</strain>
    </source>
</reference>
<protein>
    <submittedName>
        <fullName evidence="1">Uncharacterized protein</fullName>
    </submittedName>
</protein>